<dbReference type="HOGENOM" id="CLU_2152595_0_0_2"/>
<dbReference type="Proteomes" id="UP000033092">
    <property type="component" value="Chromosome"/>
</dbReference>
<accession>A0A0E3LAD4</accession>
<dbReference type="KEGG" id="msz:MSSIH_1136"/>
<sequence>MKERFTISMDNDLASWLDRLYDEKIFSSRSHGIEFCVRQIKKMDIEKVVLLHWGKEEVEPVFLSKKNVQILSRISEKFNLSLEDTLGVLLYKELENLSKNIAESEKEKGTKEENLRKVFFE</sequence>
<dbReference type="AlphaFoldDB" id="A0A0E3LAD4"/>
<dbReference type="Gene3D" id="1.10.1220.10">
    <property type="entry name" value="Met repressor-like"/>
    <property type="match status" value="1"/>
</dbReference>
<reference evidence="1 2" key="1">
    <citation type="submission" date="2014-07" db="EMBL/GenBank/DDBJ databases">
        <title>Methanogenic archaea and the global carbon cycle.</title>
        <authorList>
            <person name="Henriksen J.R."/>
            <person name="Luke J."/>
            <person name="Reinhart S."/>
            <person name="Benedict M.N."/>
            <person name="Youngblut N.D."/>
            <person name="Metcalf M.E."/>
            <person name="Whitaker R.J."/>
            <person name="Metcalf W.W."/>
        </authorList>
    </citation>
    <scope>NUCLEOTIDE SEQUENCE [LARGE SCALE GENOMIC DNA]</scope>
    <source>
        <strain evidence="1 2">HI350</strain>
    </source>
</reference>
<gene>
    <name evidence="1" type="ORF">MSSIH_1136</name>
</gene>
<dbReference type="CDD" id="cd22231">
    <property type="entry name" value="RHH_NikR_HicB-like"/>
    <property type="match status" value="1"/>
</dbReference>
<dbReference type="InterPro" id="IPR010985">
    <property type="entry name" value="Ribbon_hlx_hlx"/>
</dbReference>
<proteinExistence type="predicted"/>
<dbReference type="SUPFAM" id="SSF47598">
    <property type="entry name" value="Ribbon-helix-helix"/>
    <property type="match status" value="1"/>
</dbReference>
<dbReference type="RefSeq" id="WP_048170895.1">
    <property type="nucleotide sequence ID" value="NZ_CP009507.1"/>
</dbReference>
<dbReference type="GeneID" id="41605130"/>
<protein>
    <submittedName>
        <fullName evidence="1">Uncharacterized protein</fullName>
    </submittedName>
</protein>
<evidence type="ECO:0000313" key="1">
    <source>
        <dbReference type="EMBL" id="AKB31826.1"/>
    </source>
</evidence>
<dbReference type="GeneID" id="24859984"/>
<name>A0A0E3LAD4_9EURY</name>
<dbReference type="GO" id="GO:0006355">
    <property type="term" value="P:regulation of DNA-templated transcription"/>
    <property type="evidence" value="ECO:0007669"/>
    <property type="project" value="InterPro"/>
</dbReference>
<organism evidence="1 2">
    <name type="scientific">Methanosarcina siciliae HI350</name>
    <dbReference type="NCBI Taxonomy" id="1434119"/>
    <lineage>
        <taxon>Archaea</taxon>
        <taxon>Methanobacteriati</taxon>
        <taxon>Methanobacteriota</taxon>
        <taxon>Stenosarchaea group</taxon>
        <taxon>Methanomicrobia</taxon>
        <taxon>Methanosarcinales</taxon>
        <taxon>Methanosarcinaceae</taxon>
        <taxon>Methanosarcina</taxon>
    </lineage>
</organism>
<evidence type="ECO:0000313" key="2">
    <source>
        <dbReference type="Proteomes" id="UP000033092"/>
    </source>
</evidence>
<dbReference type="PATRIC" id="fig|1434119.4.peg.1443"/>
<dbReference type="InterPro" id="IPR013321">
    <property type="entry name" value="Arc_rbn_hlx_hlx"/>
</dbReference>
<dbReference type="EMBL" id="CP009507">
    <property type="protein sequence ID" value="AKB31826.1"/>
    <property type="molecule type" value="Genomic_DNA"/>
</dbReference>